<evidence type="ECO:0000256" key="1">
    <source>
        <dbReference type="SAM" id="Phobius"/>
    </source>
</evidence>
<organism evidence="2 3">
    <name type="scientific">Massilia hydrophila</name>
    <dbReference type="NCBI Taxonomy" id="3044279"/>
    <lineage>
        <taxon>Bacteria</taxon>
        <taxon>Pseudomonadati</taxon>
        <taxon>Pseudomonadota</taxon>
        <taxon>Betaproteobacteria</taxon>
        <taxon>Burkholderiales</taxon>
        <taxon>Oxalobacteraceae</taxon>
        <taxon>Telluria group</taxon>
        <taxon>Massilia</taxon>
    </lineage>
</organism>
<evidence type="ECO:0000313" key="2">
    <source>
        <dbReference type="EMBL" id="MCA1855523.1"/>
    </source>
</evidence>
<proteinExistence type="predicted"/>
<keyword evidence="1" id="KW-1133">Transmembrane helix</keyword>
<reference evidence="2 3" key="1">
    <citation type="submission" date="2021-07" db="EMBL/GenBank/DDBJ databases">
        <title>Characterization of Violacein-producing bacteria and related species.</title>
        <authorList>
            <person name="Wilson H.S."/>
            <person name="De Leon M.E."/>
        </authorList>
    </citation>
    <scope>NUCLEOTIDE SEQUENCE [LARGE SCALE GENOMIC DNA]</scope>
    <source>
        <strain evidence="2 3">HSC-2F05</strain>
    </source>
</reference>
<name>A0ABS7Y857_9BURK</name>
<protein>
    <submittedName>
        <fullName evidence="2">Uncharacterized protein</fullName>
    </submittedName>
</protein>
<evidence type="ECO:0000313" key="3">
    <source>
        <dbReference type="Proteomes" id="UP001198602"/>
    </source>
</evidence>
<gene>
    <name evidence="2" type="ORF">LE190_06225</name>
</gene>
<keyword evidence="1" id="KW-0472">Membrane</keyword>
<keyword evidence="3" id="KW-1185">Reference proteome</keyword>
<accession>A0ABS7Y857</accession>
<keyword evidence="1" id="KW-0812">Transmembrane</keyword>
<dbReference type="Proteomes" id="UP001198602">
    <property type="component" value="Unassembled WGS sequence"/>
</dbReference>
<sequence>MPPAPGTTAQRTRALLAAAMAAPVLFQLALHGLAPLLPFRHAGSLGLVVAYAASGAAAVAGCMLVARLEAVRGTRTGPKPAPRD</sequence>
<feature type="transmembrane region" description="Helical" evidence="1">
    <location>
        <begin position="45"/>
        <end position="66"/>
    </location>
</feature>
<dbReference type="EMBL" id="JAHYBX010000001">
    <property type="protein sequence ID" value="MCA1855523.1"/>
    <property type="molecule type" value="Genomic_DNA"/>
</dbReference>
<feature type="transmembrane region" description="Helical" evidence="1">
    <location>
        <begin position="12"/>
        <end position="33"/>
    </location>
</feature>
<comment type="caution">
    <text evidence="2">The sequence shown here is derived from an EMBL/GenBank/DDBJ whole genome shotgun (WGS) entry which is preliminary data.</text>
</comment>